<dbReference type="HOGENOM" id="CLU_017584_5_2_9"/>
<protein>
    <submittedName>
        <fullName evidence="6">GntR family transcriptional regulator</fullName>
    </submittedName>
</protein>
<dbReference type="InterPro" id="IPR000524">
    <property type="entry name" value="Tscrpt_reg_HTH_GntR"/>
</dbReference>
<dbReference type="SUPFAM" id="SSF48008">
    <property type="entry name" value="GntR ligand-binding domain-like"/>
    <property type="match status" value="1"/>
</dbReference>
<dbReference type="Pfam" id="PF00392">
    <property type="entry name" value="GntR"/>
    <property type="match status" value="1"/>
</dbReference>
<dbReference type="GeneID" id="57962376"/>
<dbReference type="GO" id="GO:0003677">
    <property type="term" value="F:DNA binding"/>
    <property type="evidence" value="ECO:0007669"/>
    <property type="project" value="UniProtKB-KW"/>
</dbReference>
<feature type="domain" description="HTH gntR-type" evidence="4">
    <location>
        <begin position="16"/>
        <end position="75"/>
    </location>
</feature>
<evidence type="ECO:0000256" key="2">
    <source>
        <dbReference type="ARBA" id="ARBA00023125"/>
    </source>
</evidence>
<reference evidence="6 7" key="1">
    <citation type="submission" date="2013-01" db="EMBL/GenBank/DDBJ databases">
        <title>The Genome Sequence of Clostridium clostridioforme 90A8.</title>
        <authorList>
            <consortium name="The Broad Institute Genome Sequencing Platform"/>
            <person name="Earl A."/>
            <person name="Ward D."/>
            <person name="Feldgarden M."/>
            <person name="Gevers D."/>
            <person name="Courvalin P."/>
            <person name="Lambert T."/>
            <person name="Walker B."/>
            <person name="Young S.K."/>
            <person name="Zeng Q."/>
            <person name="Gargeya S."/>
            <person name="Fitzgerald M."/>
            <person name="Haas B."/>
            <person name="Abouelleil A."/>
            <person name="Alvarado L."/>
            <person name="Arachchi H.M."/>
            <person name="Berlin A.M."/>
            <person name="Chapman S.B."/>
            <person name="Dewar J."/>
            <person name="Goldberg J."/>
            <person name="Griggs A."/>
            <person name="Gujja S."/>
            <person name="Hansen M."/>
            <person name="Howarth C."/>
            <person name="Imamovic A."/>
            <person name="Larimer J."/>
            <person name="McCowan C."/>
            <person name="Murphy C."/>
            <person name="Neiman D."/>
            <person name="Pearson M."/>
            <person name="Priest M."/>
            <person name="Roberts A."/>
            <person name="Saif S."/>
            <person name="Shea T."/>
            <person name="Sisk P."/>
            <person name="Sykes S."/>
            <person name="Wortman J."/>
            <person name="Nusbaum C."/>
            <person name="Birren B."/>
        </authorList>
    </citation>
    <scope>NUCLEOTIDE SEQUENCE [LARGE SCALE GENOMIC DNA]</scope>
    <source>
        <strain evidence="6 7">90A8</strain>
    </source>
</reference>
<dbReference type="AlphaFoldDB" id="A0A0E2HUI3"/>
<sequence>MKIEEKRHGETARQYAYRTLRGNIISLDLEPGAPFNDVEMSQMIGISRTPVREAVIQLSEESRIIEIFPQRGMRIALIDVELVEEARFLRLVLEKAAVELVCGQADEEDLRWLDENIRLQEFYLEGGSSQKLLELDNKMHRKLFSICRKELTYEMCQRLAIHYDRIRSLSVATVKDHKIIEDHKKLLEAIRRRDKKQAVEIMELHLNRWMLNEQMFRNRYPAYFK</sequence>
<evidence type="ECO:0000259" key="4">
    <source>
        <dbReference type="SMART" id="SM00345"/>
    </source>
</evidence>
<dbReference type="PANTHER" id="PTHR43537:SF5">
    <property type="entry name" value="UXU OPERON TRANSCRIPTIONAL REGULATOR"/>
    <property type="match status" value="1"/>
</dbReference>
<dbReference type="SMART" id="SM00895">
    <property type="entry name" value="FCD"/>
    <property type="match status" value="1"/>
</dbReference>
<organism evidence="6 7">
    <name type="scientific">[Clostridium] clostridioforme 90A8</name>
    <dbReference type="NCBI Taxonomy" id="999408"/>
    <lineage>
        <taxon>Bacteria</taxon>
        <taxon>Bacillati</taxon>
        <taxon>Bacillota</taxon>
        <taxon>Clostridia</taxon>
        <taxon>Lachnospirales</taxon>
        <taxon>Lachnospiraceae</taxon>
        <taxon>Enterocloster</taxon>
    </lineage>
</organism>
<keyword evidence="2" id="KW-0238">DNA-binding</keyword>
<comment type="caution">
    <text evidence="6">The sequence shown here is derived from an EMBL/GenBank/DDBJ whole genome shotgun (WGS) entry which is preliminary data.</text>
</comment>
<feature type="domain" description="GntR C-terminal" evidence="5">
    <location>
        <begin position="85"/>
        <end position="208"/>
    </location>
</feature>
<dbReference type="EMBL" id="AGYR01000005">
    <property type="protein sequence ID" value="ENZ19378.1"/>
    <property type="molecule type" value="Genomic_DNA"/>
</dbReference>
<dbReference type="GO" id="GO:0003700">
    <property type="term" value="F:DNA-binding transcription factor activity"/>
    <property type="evidence" value="ECO:0007669"/>
    <property type="project" value="InterPro"/>
</dbReference>
<dbReference type="InterPro" id="IPR011711">
    <property type="entry name" value="GntR_C"/>
</dbReference>
<keyword evidence="3" id="KW-0804">Transcription</keyword>
<dbReference type="InterPro" id="IPR036390">
    <property type="entry name" value="WH_DNA-bd_sf"/>
</dbReference>
<dbReference type="InterPro" id="IPR036388">
    <property type="entry name" value="WH-like_DNA-bd_sf"/>
</dbReference>
<keyword evidence="1" id="KW-0805">Transcription regulation</keyword>
<dbReference type="RefSeq" id="WP_002586868.1">
    <property type="nucleotide sequence ID" value="NZ_KB850987.1"/>
</dbReference>
<evidence type="ECO:0000259" key="5">
    <source>
        <dbReference type="SMART" id="SM00895"/>
    </source>
</evidence>
<name>A0A0E2HUI3_9FIRM</name>
<evidence type="ECO:0000313" key="6">
    <source>
        <dbReference type="EMBL" id="ENZ19378.1"/>
    </source>
</evidence>
<dbReference type="Gene3D" id="1.20.120.530">
    <property type="entry name" value="GntR ligand-binding domain-like"/>
    <property type="match status" value="1"/>
</dbReference>
<evidence type="ECO:0000313" key="7">
    <source>
        <dbReference type="Proteomes" id="UP000013085"/>
    </source>
</evidence>
<dbReference type="PATRIC" id="fig|999408.3.peg.813"/>
<dbReference type="Proteomes" id="UP000013085">
    <property type="component" value="Unassembled WGS sequence"/>
</dbReference>
<dbReference type="SMART" id="SM00345">
    <property type="entry name" value="HTH_GNTR"/>
    <property type="match status" value="1"/>
</dbReference>
<dbReference type="Pfam" id="PF07729">
    <property type="entry name" value="FCD"/>
    <property type="match status" value="1"/>
</dbReference>
<evidence type="ECO:0000256" key="3">
    <source>
        <dbReference type="ARBA" id="ARBA00023163"/>
    </source>
</evidence>
<dbReference type="PANTHER" id="PTHR43537">
    <property type="entry name" value="TRANSCRIPTIONAL REGULATOR, GNTR FAMILY"/>
    <property type="match status" value="1"/>
</dbReference>
<dbReference type="InterPro" id="IPR008920">
    <property type="entry name" value="TF_FadR/GntR_C"/>
</dbReference>
<dbReference type="Gene3D" id="1.10.10.10">
    <property type="entry name" value="Winged helix-like DNA-binding domain superfamily/Winged helix DNA-binding domain"/>
    <property type="match status" value="1"/>
</dbReference>
<accession>A0A0E2HUI3</accession>
<proteinExistence type="predicted"/>
<gene>
    <name evidence="6" type="ORF">HMPREF1090_00762</name>
</gene>
<dbReference type="SUPFAM" id="SSF46785">
    <property type="entry name" value="Winged helix' DNA-binding domain"/>
    <property type="match status" value="1"/>
</dbReference>
<evidence type="ECO:0000256" key="1">
    <source>
        <dbReference type="ARBA" id="ARBA00023015"/>
    </source>
</evidence>